<dbReference type="ExpressionAtlas" id="A0A0Q3HX75">
    <property type="expression patterns" value="baseline and differential"/>
</dbReference>
<dbReference type="PANTHER" id="PTHR31264">
    <property type="entry name" value="OS07G0554500 PROTEIN-RELATED"/>
    <property type="match status" value="1"/>
</dbReference>
<feature type="domain" description="F-box" evidence="2">
    <location>
        <begin position="1"/>
        <end position="50"/>
    </location>
</feature>
<dbReference type="PANTHER" id="PTHR31264:SF23">
    <property type="entry name" value="F-BOX DOMAIN-CONTAINING PROTEIN"/>
    <property type="match status" value="1"/>
</dbReference>
<feature type="compositionally biased region" description="Basic and acidic residues" evidence="1">
    <location>
        <begin position="440"/>
        <end position="449"/>
    </location>
</feature>
<reference evidence="3" key="2">
    <citation type="submission" date="2017-06" db="EMBL/GenBank/DDBJ databases">
        <title>WGS assembly of Brachypodium distachyon.</title>
        <authorList>
            <consortium name="The International Brachypodium Initiative"/>
            <person name="Lucas S."/>
            <person name="Harmon-Smith M."/>
            <person name="Lail K."/>
            <person name="Tice H."/>
            <person name="Grimwood J."/>
            <person name="Bruce D."/>
            <person name="Barry K."/>
            <person name="Shu S."/>
            <person name="Lindquist E."/>
            <person name="Wang M."/>
            <person name="Pitluck S."/>
            <person name="Vogel J.P."/>
            <person name="Garvin D.F."/>
            <person name="Mockler T.C."/>
            <person name="Schmutz J."/>
            <person name="Rokhsar D."/>
            <person name="Bevan M.W."/>
        </authorList>
    </citation>
    <scope>NUCLEOTIDE SEQUENCE</scope>
    <source>
        <strain evidence="3">Bd21</strain>
    </source>
</reference>
<dbReference type="SUPFAM" id="SSF81383">
    <property type="entry name" value="F-box domain"/>
    <property type="match status" value="1"/>
</dbReference>
<accession>A0A0Q3HX75</accession>
<dbReference type="InterPro" id="IPR036047">
    <property type="entry name" value="F-box-like_dom_sf"/>
</dbReference>
<protein>
    <recommendedName>
        <fullName evidence="2">F-box domain-containing protein</fullName>
    </recommendedName>
</protein>
<keyword evidence="5" id="KW-1185">Reference proteome</keyword>
<dbReference type="KEGG" id="bdi:100836342"/>
<evidence type="ECO:0000313" key="5">
    <source>
        <dbReference type="Proteomes" id="UP000008810"/>
    </source>
</evidence>
<evidence type="ECO:0000259" key="2">
    <source>
        <dbReference type="PROSITE" id="PS50181"/>
    </source>
</evidence>
<evidence type="ECO:0000256" key="1">
    <source>
        <dbReference type="SAM" id="MobiDB-lite"/>
    </source>
</evidence>
<dbReference type="RefSeq" id="XP_010233700.1">
    <property type="nucleotide sequence ID" value="XM_010235398.3"/>
</dbReference>
<organism evidence="3">
    <name type="scientific">Brachypodium distachyon</name>
    <name type="common">Purple false brome</name>
    <name type="synonym">Trachynia distachya</name>
    <dbReference type="NCBI Taxonomy" id="15368"/>
    <lineage>
        <taxon>Eukaryota</taxon>
        <taxon>Viridiplantae</taxon>
        <taxon>Streptophyta</taxon>
        <taxon>Embryophyta</taxon>
        <taxon>Tracheophyta</taxon>
        <taxon>Spermatophyta</taxon>
        <taxon>Magnoliopsida</taxon>
        <taxon>Liliopsida</taxon>
        <taxon>Poales</taxon>
        <taxon>Poaceae</taxon>
        <taxon>BOP clade</taxon>
        <taxon>Pooideae</taxon>
        <taxon>Stipodae</taxon>
        <taxon>Brachypodieae</taxon>
        <taxon>Brachypodium</taxon>
    </lineage>
</organism>
<reference evidence="3 4" key="1">
    <citation type="journal article" date="2010" name="Nature">
        <title>Genome sequencing and analysis of the model grass Brachypodium distachyon.</title>
        <authorList>
            <consortium name="International Brachypodium Initiative"/>
        </authorList>
    </citation>
    <scope>NUCLEOTIDE SEQUENCE [LARGE SCALE GENOMIC DNA]</scope>
    <source>
        <strain evidence="3 4">Bd21</strain>
    </source>
</reference>
<name>A0A0Q3HX75_BRADI</name>
<dbReference type="SMART" id="SM00256">
    <property type="entry name" value="FBOX"/>
    <property type="match status" value="1"/>
</dbReference>
<evidence type="ECO:0000313" key="4">
    <source>
        <dbReference type="EnsemblPlants" id="KQJ92891"/>
    </source>
</evidence>
<feature type="region of interest" description="Disordered" evidence="1">
    <location>
        <begin position="434"/>
        <end position="454"/>
    </location>
</feature>
<sequence length="496" mass="54711">MESLPLPEELLAEIFLRLPTPADLGRASAVSASFRRVASDCSFLRAYRKRHAPPLLGFLDALGVFHQAAPPHPSAPAARAVALAADFSFSFLPASARRWAVQDVRDGRVLLDCCRGRKKGADDDEWGGIPFISTGETPSGWSPSPFVFTEMVVCDPLHRRYLLLPPIPNDLAAAVEHPLGNRMTTDRWCEAFLVPSNDEENETSFRVIWMVQCATKLVAFVFSSSTGQWRAIPSRDWKGFLDSLPSVTSMGFFSCRQYAYGCFYWLTMLCEKLLVLDTRRMEFSMADRPPVLRNPHFLNVDIAIGEVGGGITGMFVLAPDSRHTSDLSYITRPNNDESSSSQWSQQEKICSMGSECMLVGSTGRYLFIDHGGRGFLPSDAGISSLDVKTFQHQRVCASENGIPQPRAYMNFPPPLSSPRLSSGIEEEILGQGSELLPTEGPKDGNHNDSDADDADTGCREVCRGLEMALIEVILQTSTVEHRLVRHKVPLALCGHV</sequence>
<dbReference type="PROSITE" id="PS50181">
    <property type="entry name" value="FBOX"/>
    <property type="match status" value="1"/>
</dbReference>
<dbReference type="EnsemblPlants" id="KQJ92891">
    <property type="protein sequence ID" value="KQJ92891"/>
    <property type="gene ID" value="BRADI_3g01419v3"/>
</dbReference>
<reference evidence="4" key="3">
    <citation type="submission" date="2018-08" db="UniProtKB">
        <authorList>
            <consortium name="EnsemblPlants"/>
        </authorList>
    </citation>
    <scope>IDENTIFICATION</scope>
    <source>
        <strain evidence="4">cv. Bd21</strain>
    </source>
</reference>
<dbReference type="Proteomes" id="UP000008810">
    <property type="component" value="Chromosome 3"/>
</dbReference>
<dbReference type="Gene3D" id="1.20.1280.50">
    <property type="match status" value="1"/>
</dbReference>
<gene>
    <name evidence="4" type="primary">LOC100836342</name>
    <name evidence="3" type="ORF">BRADI_3g01419v3</name>
</gene>
<dbReference type="Pfam" id="PF12937">
    <property type="entry name" value="F-box-like"/>
    <property type="match status" value="1"/>
</dbReference>
<dbReference type="InterPro" id="IPR001810">
    <property type="entry name" value="F-box_dom"/>
</dbReference>
<dbReference type="Gramene" id="KQJ92891">
    <property type="protein sequence ID" value="KQJ92891"/>
    <property type="gene ID" value="BRADI_3g01419v3"/>
</dbReference>
<dbReference type="GeneID" id="100836342"/>
<dbReference type="AlphaFoldDB" id="A0A0Q3HX75"/>
<proteinExistence type="predicted"/>
<dbReference type="STRING" id="15368.A0A0Q3HX75"/>
<dbReference type="EMBL" id="CM000882">
    <property type="protein sequence ID" value="KQJ92891.1"/>
    <property type="molecule type" value="Genomic_DNA"/>
</dbReference>
<evidence type="ECO:0000313" key="3">
    <source>
        <dbReference type="EMBL" id="KQJ92891.1"/>
    </source>
</evidence>